<proteinExistence type="predicted"/>
<name>A0A2S2QGE2_9HEMI</name>
<evidence type="ECO:0000313" key="1">
    <source>
        <dbReference type="EMBL" id="MBY76829.1"/>
    </source>
</evidence>
<sequence>MAAAKTGTGPIVQVSAAEADDECTAAAESNAVGSVNDGLKNIALTDDNAAGPASNDVAAGPVVAAGTSRGNGVKAPTFRIPARNSFCKIPGSRAYANRNNGKLAGRVTAAAAVSSDREVVAQDLATASTGATAKAGVALKVLKTETGHEVLNVGEYYYKINTIRWKCGFIENGCYYWLCMMNNKTLCQSIVKTTIINGKHRVVKDDKTHGAKVMKHNHAPLPHAEVLIALLRGD</sequence>
<gene>
    <name evidence="1" type="ORF">g.482</name>
</gene>
<dbReference type="Gene3D" id="2.20.25.240">
    <property type="match status" value="1"/>
</dbReference>
<protein>
    <submittedName>
        <fullName evidence="1">Uncharacterized protein</fullName>
    </submittedName>
</protein>
<dbReference type="AlphaFoldDB" id="A0A2S2QGE2"/>
<accession>A0A2S2QGE2</accession>
<reference evidence="1" key="1">
    <citation type="submission" date="2018-04" db="EMBL/GenBank/DDBJ databases">
        <title>Transcriptome assembly of Sipha flava.</title>
        <authorList>
            <person name="Scully E.D."/>
            <person name="Geib S.M."/>
            <person name="Palmer N.A."/>
            <person name="Koch K."/>
            <person name="Bradshaw J."/>
            <person name="Heng-Moss T."/>
            <person name="Sarath G."/>
        </authorList>
    </citation>
    <scope>NUCLEOTIDE SEQUENCE</scope>
</reference>
<organism evidence="1">
    <name type="scientific">Sipha flava</name>
    <name type="common">yellow sugarcane aphid</name>
    <dbReference type="NCBI Taxonomy" id="143950"/>
    <lineage>
        <taxon>Eukaryota</taxon>
        <taxon>Metazoa</taxon>
        <taxon>Ecdysozoa</taxon>
        <taxon>Arthropoda</taxon>
        <taxon>Hexapoda</taxon>
        <taxon>Insecta</taxon>
        <taxon>Pterygota</taxon>
        <taxon>Neoptera</taxon>
        <taxon>Paraneoptera</taxon>
        <taxon>Hemiptera</taxon>
        <taxon>Sternorrhyncha</taxon>
        <taxon>Aphidomorpha</taxon>
        <taxon>Aphidoidea</taxon>
        <taxon>Aphididae</taxon>
        <taxon>Sipha</taxon>
    </lineage>
</organism>
<dbReference type="EMBL" id="GGMS01007626">
    <property type="protein sequence ID" value="MBY76829.1"/>
    <property type="molecule type" value="Transcribed_RNA"/>
</dbReference>